<protein>
    <submittedName>
        <fullName evidence="2">DUF378 domain-containing protein</fullName>
    </submittedName>
</protein>
<evidence type="ECO:0000256" key="1">
    <source>
        <dbReference type="SAM" id="Phobius"/>
    </source>
</evidence>
<dbReference type="RefSeq" id="WP_249310096.1">
    <property type="nucleotide sequence ID" value="NZ_JACRSZ010000029.1"/>
</dbReference>
<sequence>MDNRGLDYTALIISVIGTLNWGLIGLFKFNLVSWIFGDMSWITRIIYVVVGICGLYLLSFIGRTGSDSRTE</sequence>
<gene>
    <name evidence="2" type="ORF">H8716_16585</name>
</gene>
<dbReference type="PANTHER" id="PTHR37304">
    <property type="entry name" value="MEMBRANE PROTEIN-RELATED"/>
    <property type="match status" value="1"/>
</dbReference>
<comment type="caution">
    <text evidence="2">The sequence shown here is derived from an EMBL/GenBank/DDBJ whole genome shotgun (WGS) entry which is preliminary data.</text>
</comment>
<dbReference type="Pfam" id="PF04070">
    <property type="entry name" value="DUF378"/>
    <property type="match status" value="1"/>
</dbReference>
<dbReference type="InterPro" id="IPR007211">
    <property type="entry name" value="DUF378"/>
</dbReference>
<keyword evidence="3" id="KW-1185">Reference proteome</keyword>
<accession>A0ABR7NE38</accession>
<dbReference type="EMBL" id="JACRSZ010000029">
    <property type="protein sequence ID" value="MBC8574653.1"/>
    <property type="molecule type" value="Genomic_DNA"/>
</dbReference>
<feature type="transmembrane region" description="Helical" evidence="1">
    <location>
        <begin position="41"/>
        <end position="61"/>
    </location>
</feature>
<keyword evidence="1" id="KW-0472">Membrane</keyword>
<name>A0ABR7NE38_9FIRM</name>
<dbReference type="PANTHER" id="PTHR37304:SF1">
    <property type="entry name" value="MEMBRANE PROTEIN"/>
    <property type="match status" value="1"/>
</dbReference>
<keyword evidence="1" id="KW-1133">Transmembrane helix</keyword>
<keyword evidence="1" id="KW-0812">Transmembrane</keyword>
<feature type="transmembrane region" description="Helical" evidence="1">
    <location>
        <begin position="6"/>
        <end position="29"/>
    </location>
</feature>
<evidence type="ECO:0000313" key="2">
    <source>
        <dbReference type="EMBL" id="MBC8574653.1"/>
    </source>
</evidence>
<evidence type="ECO:0000313" key="3">
    <source>
        <dbReference type="Proteomes" id="UP000657421"/>
    </source>
</evidence>
<organism evidence="2 3">
    <name type="scientific">Jingyaoa shaoxingensis</name>
    <dbReference type="NCBI Taxonomy" id="2763671"/>
    <lineage>
        <taxon>Bacteria</taxon>
        <taxon>Bacillati</taxon>
        <taxon>Bacillota</taxon>
        <taxon>Clostridia</taxon>
        <taxon>Lachnospirales</taxon>
        <taxon>Lachnospiraceae</taxon>
        <taxon>Jingyaoa</taxon>
    </lineage>
</organism>
<proteinExistence type="predicted"/>
<dbReference type="Proteomes" id="UP000657421">
    <property type="component" value="Unassembled WGS sequence"/>
</dbReference>
<reference evidence="2 3" key="1">
    <citation type="submission" date="2020-08" db="EMBL/GenBank/DDBJ databases">
        <title>Genome public.</title>
        <authorList>
            <person name="Liu C."/>
            <person name="Sun Q."/>
        </authorList>
    </citation>
    <scope>NUCLEOTIDE SEQUENCE [LARGE SCALE GENOMIC DNA]</scope>
    <source>
        <strain evidence="2 3">NSJ-46</strain>
    </source>
</reference>